<dbReference type="PANTHER" id="PTHR12277">
    <property type="entry name" value="ALPHA/BETA HYDROLASE DOMAIN-CONTAINING PROTEIN"/>
    <property type="match status" value="1"/>
</dbReference>
<evidence type="ECO:0000313" key="1">
    <source>
        <dbReference type="EMBL" id="CAD9147879.1"/>
    </source>
</evidence>
<organism evidence="1">
    <name type="scientific">Alexandrium catenella</name>
    <name type="common">Red tide dinoflagellate</name>
    <name type="synonym">Gonyaulax catenella</name>
    <dbReference type="NCBI Taxonomy" id="2925"/>
    <lineage>
        <taxon>Eukaryota</taxon>
        <taxon>Sar</taxon>
        <taxon>Alveolata</taxon>
        <taxon>Dinophyceae</taxon>
        <taxon>Gonyaulacales</taxon>
        <taxon>Pyrocystaceae</taxon>
        <taxon>Alexandrium</taxon>
    </lineage>
</organism>
<dbReference type="PANTHER" id="PTHR12277:SF197">
    <property type="entry name" value="CHROMOSOME UNDETERMINED SCAFFOLD_38, WHOLE GENOME SHOTGUN SEQUENCE"/>
    <property type="match status" value="1"/>
</dbReference>
<sequence>MGCGTSRGADVGFVNKLLFPAPEASSYASWSFKGELLWVPLAQYRSLGEGSLHSTADDYAFPCRLLQCGSAEYLIVFFHKNADDLGSCKPFVEKLRSCLGVHVLVVEYPGYGLCSSSSNASAQQVNKHAFAAVEFAQTVLGVPLRRIIIFGSCIGTGPAIAVAAEVEVAGLVLISPFLSVVQIFRLHIGSVLSKLISEQFQNDVLIKSVRSPTLICHGKMDKLVPFIHAEQLYKSLPCKAKLVDSEDANHHTNLMQDERQFVAPMRDFFNLPGSSLTDGLRVPAWAFQRRRHSDRVLLAKEAAQLDRMEASNSLEQLASPKVEVCTANGPPSGTRASDEVSDADACSLKANSGIGTPCSQRLGETPCGGDMAQRGLLSQPELGCGHGLEALLKILRHGCGLLSCRG</sequence>
<protein>
    <recommendedName>
        <fullName evidence="2">Serine aminopeptidase S33 domain-containing protein</fullName>
    </recommendedName>
</protein>
<dbReference type="Gene3D" id="3.40.50.1820">
    <property type="entry name" value="alpha/beta hydrolase"/>
    <property type="match status" value="1"/>
</dbReference>
<accession>A0A7S1QTS8</accession>
<dbReference type="EMBL" id="HBGE01050119">
    <property type="protein sequence ID" value="CAD9147879.1"/>
    <property type="molecule type" value="Transcribed_RNA"/>
</dbReference>
<name>A0A7S1QTS8_ALECA</name>
<dbReference type="AlphaFoldDB" id="A0A7S1QTS8"/>
<dbReference type="InterPro" id="IPR029058">
    <property type="entry name" value="AB_hydrolase_fold"/>
</dbReference>
<proteinExistence type="predicted"/>
<dbReference type="SUPFAM" id="SSF53474">
    <property type="entry name" value="alpha/beta-Hydrolases"/>
    <property type="match status" value="1"/>
</dbReference>
<reference evidence="1" key="1">
    <citation type="submission" date="2021-01" db="EMBL/GenBank/DDBJ databases">
        <authorList>
            <person name="Corre E."/>
            <person name="Pelletier E."/>
            <person name="Niang G."/>
            <person name="Scheremetjew M."/>
            <person name="Finn R."/>
            <person name="Kale V."/>
            <person name="Holt S."/>
            <person name="Cochrane G."/>
            <person name="Meng A."/>
            <person name="Brown T."/>
            <person name="Cohen L."/>
        </authorList>
    </citation>
    <scope>NUCLEOTIDE SEQUENCE</scope>
    <source>
        <strain evidence="1">OF101</strain>
    </source>
</reference>
<evidence type="ECO:0008006" key="2">
    <source>
        <dbReference type="Google" id="ProtNLM"/>
    </source>
</evidence>
<gene>
    <name evidence="1" type="ORF">ACAT0790_LOCUS30286</name>
</gene>